<comment type="caution">
    <text evidence="1">The sequence shown here is derived from an EMBL/GenBank/DDBJ whole genome shotgun (WGS) entry which is preliminary data.</text>
</comment>
<proteinExistence type="predicted"/>
<feature type="non-terminal residue" evidence="1">
    <location>
        <position position="1"/>
    </location>
</feature>
<evidence type="ECO:0000313" key="1">
    <source>
        <dbReference type="EMBL" id="GAF70263.1"/>
    </source>
</evidence>
<dbReference type="AlphaFoldDB" id="X0RN92"/>
<accession>X0RN92</accession>
<organism evidence="1">
    <name type="scientific">marine sediment metagenome</name>
    <dbReference type="NCBI Taxonomy" id="412755"/>
    <lineage>
        <taxon>unclassified sequences</taxon>
        <taxon>metagenomes</taxon>
        <taxon>ecological metagenomes</taxon>
    </lineage>
</organism>
<dbReference type="EMBL" id="BARS01002623">
    <property type="protein sequence ID" value="GAF70263.1"/>
    <property type="molecule type" value="Genomic_DNA"/>
</dbReference>
<reference evidence="1" key="1">
    <citation type="journal article" date="2014" name="Front. Microbiol.">
        <title>High frequency of phylogenetically diverse reductive dehalogenase-homologous genes in deep subseafloor sedimentary metagenomes.</title>
        <authorList>
            <person name="Kawai M."/>
            <person name="Futagami T."/>
            <person name="Toyoda A."/>
            <person name="Takaki Y."/>
            <person name="Nishi S."/>
            <person name="Hori S."/>
            <person name="Arai W."/>
            <person name="Tsubouchi T."/>
            <person name="Morono Y."/>
            <person name="Uchiyama I."/>
            <person name="Ito T."/>
            <person name="Fujiyama A."/>
            <person name="Inagaki F."/>
            <person name="Takami H."/>
        </authorList>
    </citation>
    <scope>NUCLEOTIDE SEQUENCE</scope>
    <source>
        <strain evidence="1">Expedition CK06-06</strain>
    </source>
</reference>
<name>X0RN92_9ZZZZ</name>
<gene>
    <name evidence="1" type="ORF">S01H1_05027</name>
</gene>
<protein>
    <submittedName>
        <fullName evidence="1">Uncharacterized protein</fullName>
    </submittedName>
</protein>
<sequence>EIWHSQEIEISNNPNCKKRRGKTLKETMTELNVGTKAIARTKKKSTYNAQTQAFLENELDFSTKEYAKGLVELTKATKSVNIRVPSKVEGKIKGPAFVVERVEEPENNVRFNALSEIGDIFGAKAPKQVDLKHSMQALGDDELIEGFERSAREIEQNANTRRKITGSLDAGACITNATAFTGSEVAVESGEYAEGTTTP</sequence>